<organism evidence="1 2">
    <name type="scientific">Paucimonas lemoignei</name>
    <name type="common">Pseudomonas lemoignei</name>
    <dbReference type="NCBI Taxonomy" id="29443"/>
    <lineage>
        <taxon>Bacteria</taxon>
        <taxon>Pseudomonadati</taxon>
        <taxon>Pseudomonadota</taxon>
        <taxon>Betaproteobacteria</taxon>
        <taxon>Burkholderiales</taxon>
        <taxon>Burkholderiaceae</taxon>
        <taxon>Paucimonas</taxon>
    </lineage>
</organism>
<dbReference type="Proteomes" id="UP000295382">
    <property type="component" value="Unassembled WGS sequence"/>
</dbReference>
<protein>
    <submittedName>
        <fullName evidence="1">Uncharacterized protein</fullName>
    </submittedName>
</protein>
<dbReference type="AlphaFoldDB" id="A0A4R3HQM2"/>
<keyword evidence="2" id="KW-1185">Reference proteome</keyword>
<name>A0A4R3HQM2_PAULE</name>
<sequence length="106" mass="12036">MCAHPRDESWMKVAMKPVKRINSAQPGNRDRRIESRGTPCLLKGLRSRLPGFTKLPHQSLNRGRAINGHVAFARPFQTQDILDLLSGKRWAADSRLQAAKKNFMKT</sequence>
<comment type="caution">
    <text evidence="1">The sequence shown here is derived from an EMBL/GenBank/DDBJ whole genome shotgun (WGS) entry which is preliminary data.</text>
</comment>
<dbReference type="EMBL" id="SLZQ01000021">
    <property type="protein sequence ID" value="TCS32599.1"/>
    <property type="molecule type" value="Genomic_DNA"/>
</dbReference>
<evidence type="ECO:0000313" key="2">
    <source>
        <dbReference type="Proteomes" id="UP000295382"/>
    </source>
</evidence>
<accession>A0A4R3HQM2</accession>
<reference evidence="1 2" key="1">
    <citation type="submission" date="2019-03" db="EMBL/GenBank/DDBJ databases">
        <title>Genomic Encyclopedia of Type Strains, Phase IV (KMG-IV): sequencing the most valuable type-strain genomes for metagenomic binning, comparative biology and taxonomic classification.</title>
        <authorList>
            <person name="Goeker M."/>
        </authorList>
    </citation>
    <scope>NUCLEOTIDE SEQUENCE [LARGE SCALE GENOMIC DNA]</scope>
    <source>
        <strain evidence="1 2">DSM 7445</strain>
    </source>
</reference>
<gene>
    <name evidence="1" type="ORF">EDC30_12123</name>
</gene>
<evidence type="ECO:0000313" key="1">
    <source>
        <dbReference type="EMBL" id="TCS32599.1"/>
    </source>
</evidence>
<proteinExistence type="predicted"/>